<evidence type="ECO:0000256" key="4">
    <source>
        <dbReference type="ARBA" id="ARBA00022692"/>
    </source>
</evidence>
<dbReference type="AlphaFoldDB" id="A0A2A8CU87"/>
<keyword evidence="10" id="KW-1185">Reference proteome</keyword>
<comment type="similarity">
    <text evidence="2">Belongs to the UPF0702 family.</text>
</comment>
<dbReference type="GO" id="GO:0005886">
    <property type="term" value="C:plasma membrane"/>
    <property type="evidence" value="ECO:0007669"/>
    <property type="project" value="UniProtKB-SubCell"/>
</dbReference>
<evidence type="ECO:0000313" key="9">
    <source>
        <dbReference type="EMBL" id="PEN11323.1"/>
    </source>
</evidence>
<keyword evidence="3" id="KW-1003">Cell membrane</keyword>
<feature type="transmembrane region" description="Helical" evidence="7">
    <location>
        <begin position="6"/>
        <end position="31"/>
    </location>
</feature>
<dbReference type="InterPro" id="IPR007353">
    <property type="entry name" value="DUF421"/>
</dbReference>
<dbReference type="Pfam" id="PF04239">
    <property type="entry name" value="DUF421"/>
    <property type="match status" value="1"/>
</dbReference>
<evidence type="ECO:0000256" key="1">
    <source>
        <dbReference type="ARBA" id="ARBA00004651"/>
    </source>
</evidence>
<dbReference type="EMBL" id="PDEQ01000010">
    <property type="protein sequence ID" value="PEN11323.1"/>
    <property type="molecule type" value="Genomic_DNA"/>
</dbReference>
<keyword evidence="6 7" id="KW-0472">Membrane</keyword>
<reference evidence="9 10" key="1">
    <citation type="submission" date="2017-10" db="EMBL/GenBank/DDBJ databases">
        <title>Draft genome of Longibacter Salinarum.</title>
        <authorList>
            <person name="Goh K.M."/>
            <person name="Shamsir M.S."/>
            <person name="Lim S.W."/>
        </authorList>
    </citation>
    <scope>NUCLEOTIDE SEQUENCE [LARGE SCALE GENOMIC DNA]</scope>
    <source>
        <strain evidence="9 10">KCTC 52045</strain>
    </source>
</reference>
<dbReference type="InterPro" id="IPR023090">
    <property type="entry name" value="UPF0702_alpha/beta_dom_sf"/>
</dbReference>
<evidence type="ECO:0000256" key="5">
    <source>
        <dbReference type="ARBA" id="ARBA00022989"/>
    </source>
</evidence>
<evidence type="ECO:0000259" key="8">
    <source>
        <dbReference type="Pfam" id="PF04239"/>
    </source>
</evidence>
<evidence type="ECO:0000256" key="3">
    <source>
        <dbReference type="ARBA" id="ARBA00022475"/>
    </source>
</evidence>
<dbReference type="Gene3D" id="3.30.240.20">
    <property type="entry name" value="bsu07140 like domains"/>
    <property type="match status" value="1"/>
</dbReference>
<dbReference type="RefSeq" id="WP_098078479.1">
    <property type="nucleotide sequence ID" value="NZ_PDEQ01000010.1"/>
</dbReference>
<keyword evidence="5 7" id="KW-1133">Transmembrane helix</keyword>
<organism evidence="9 10">
    <name type="scientific">Longibacter salinarum</name>
    <dbReference type="NCBI Taxonomy" id="1850348"/>
    <lineage>
        <taxon>Bacteria</taxon>
        <taxon>Pseudomonadati</taxon>
        <taxon>Rhodothermota</taxon>
        <taxon>Rhodothermia</taxon>
        <taxon>Rhodothermales</taxon>
        <taxon>Salisaetaceae</taxon>
        <taxon>Longibacter</taxon>
    </lineage>
</organism>
<feature type="domain" description="YetF C-terminal" evidence="8">
    <location>
        <begin position="94"/>
        <end position="161"/>
    </location>
</feature>
<gene>
    <name evidence="9" type="ORF">CRI94_16180</name>
</gene>
<proteinExistence type="inferred from homology"/>
<comment type="caution">
    <text evidence="9">The sequence shown here is derived from an EMBL/GenBank/DDBJ whole genome shotgun (WGS) entry which is preliminary data.</text>
</comment>
<name>A0A2A8CU87_9BACT</name>
<keyword evidence="4 7" id="KW-0812">Transmembrane</keyword>
<dbReference type="Proteomes" id="UP000220102">
    <property type="component" value="Unassembled WGS sequence"/>
</dbReference>
<dbReference type="OrthoDB" id="9793799at2"/>
<dbReference type="PANTHER" id="PTHR34582:SF6">
    <property type="entry name" value="UPF0702 TRANSMEMBRANE PROTEIN YCAP"/>
    <property type="match status" value="1"/>
</dbReference>
<feature type="transmembrane region" description="Helical" evidence="7">
    <location>
        <begin position="43"/>
        <end position="63"/>
    </location>
</feature>
<feature type="transmembrane region" description="Helical" evidence="7">
    <location>
        <begin position="69"/>
        <end position="86"/>
    </location>
</feature>
<comment type="subcellular location">
    <subcellularLocation>
        <location evidence="1">Cell membrane</location>
        <topology evidence="1">Multi-pass membrane protein</topology>
    </subcellularLocation>
</comment>
<dbReference type="PANTHER" id="PTHR34582">
    <property type="entry name" value="UPF0702 TRANSMEMBRANE PROTEIN YCAP"/>
    <property type="match status" value="1"/>
</dbReference>
<accession>A0A2A8CU87</accession>
<evidence type="ECO:0000256" key="6">
    <source>
        <dbReference type="ARBA" id="ARBA00023136"/>
    </source>
</evidence>
<evidence type="ECO:0000313" key="10">
    <source>
        <dbReference type="Proteomes" id="UP000220102"/>
    </source>
</evidence>
<evidence type="ECO:0000256" key="2">
    <source>
        <dbReference type="ARBA" id="ARBA00006448"/>
    </source>
</evidence>
<protein>
    <recommendedName>
        <fullName evidence="8">YetF C-terminal domain-containing protein</fullName>
    </recommendedName>
</protein>
<sequence>MIDWGWISGTSTASLMVLLSGIGIYFVLLVLTRFTGLRSFSKMSSFDFAITVAIGSVVASTILAKSPSLLIGAVGLAVLYGIQYVVSTSRRMTETVERMVDNEPLLLMAGEEVISDHLDQARMTEDDLRSKLRMAGVTTPSEVLAVVFETTGDVSVLTTSDEVDPWIFEEVRGCGRIDFSQAKRQ</sequence>
<evidence type="ECO:0000256" key="7">
    <source>
        <dbReference type="SAM" id="Phobius"/>
    </source>
</evidence>